<evidence type="ECO:0000259" key="4">
    <source>
        <dbReference type="Pfam" id="PF00884"/>
    </source>
</evidence>
<dbReference type="GO" id="GO:0004065">
    <property type="term" value="F:arylsulfatase activity"/>
    <property type="evidence" value="ECO:0007669"/>
    <property type="project" value="TreeGrafter"/>
</dbReference>
<evidence type="ECO:0000256" key="2">
    <source>
        <dbReference type="ARBA" id="ARBA00022801"/>
    </source>
</evidence>
<dbReference type="Gene3D" id="3.40.720.10">
    <property type="entry name" value="Alkaline Phosphatase, subunit A"/>
    <property type="match status" value="1"/>
</dbReference>
<dbReference type="InterPro" id="IPR050738">
    <property type="entry name" value="Sulfatase"/>
</dbReference>
<dbReference type="InterPro" id="IPR011989">
    <property type="entry name" value="ARM-like"/>
</dbReference>
<comment type="similarity">
    <text evidence="1">Belongs to the sulfatase family.</text>
</comment>
<dbReference type="AlphaFoldDB" id="A0AA37NMH0"/>
<accession>A0AA37NMH0</accession>
<name>A0AA37NMH0_9BACT</name>
<organism evidence="5 6">
    <name type="scientific">Alistipes finegoldii</name>
    <dbReference type="NCBI Taxonomy" id="214856"/>
    <lineage>
        <taxon>Bacteria</taxon>
        <taxon>Pseudomonadati</taxon>
        <taxon>Bacteroidota</taxon>
        <taxon>Bacteroidia</taxon>
        <taxon>Bacteroidales</taxon>
        <taxon>Rikenellaceae</taxon>
        <taxon>Alistipes</taxon>
    </lineage>
</organism>
<feature type="domain" description="Sulfatase N-terminal" evidence="4">
    <location>
        <begin position="28"/>
        <end position="305"/>
    </location>
</feature>
<sequence>MKTTHLSGLLTTAGLVFGGGNSYAQQRPNILWLTIEDTSPYDFGCYGNRHVATPTIDSLAGAGIQYMRAHSVGTQSSPSRSCIITGCYASTFGMEWHRCRFATPETVFLPDYMRAAGYYCTNKSKTDYNTLCDNKAMWDSCGPAATYNNPARKKDQPFFAVFNSMATHMGRIRSYHTDQRRDFALEGLDPARLELPPHVPDIPEIRSDFAFHMEGSQDIDAWVGMFLDDLRRQRLDENTIVFFFSDHGGCLPRGKGFVYETGTHVPFIVYLPPKWRHLANGQSGRTDRLIGFPDLAPTVLSLAGIEPPAYMQGKAFLGEYEAAPKRYEFAVKANQASHYCPERAVTDGRYKYIVRYIPYKHDALMNAYQWGMPGNICWDETYLGGRCRSAVCPMTFERHCAELFFDLAEDPYEIDNRMDDPACAEEIRRLRSEMSRFLRDTGDLGFFLKAQRLTPTPLCEILRDEGYDYERLYRLAELTSKVTPESLPYLTECLASPRKEIRYWAVVNINQLAATGQIAKVPEAFAGLLGTDDPEIAAEAAYAMCLTGRSEEAMAYLTAAGPNGRLDSHKLTMLELLTLAPDAGSYFTEDVRRTVRAVVAADPRQTAVSETGEGEYFIAARKILVNLRELPAAALWGEHFYEEGVEVNRNRRKMVPTPFVNR</sequence>
<evidence type="ECO:0000313" key="6">
    <source>
        <dbReference type="Proteomes" id="UP001055105"/>
    </source>
</evidence>
<evidence type="ECO:0000313" key="5">
    <source>
        <dbReference type="EMBL" id="GKI20006.1"/>
    </source>
</evidence>
<dbReference type="RefSeq" id="WP_244076936.1">
    <property type="nucleotide sequence ID" value="NZ_AP025581.1"/>
</dbReference>
<dbReference type="CDD" id="cd16027">
    <property type="entry name" value="SGSH"/>
    <property type="match status" value="1"/>
</dbReference>
<protein>
    <submittedName>
        <fullName evidence="5">Sulfatase</fullName>
    </submittedName>
</protein>
<proteinExistence type="inferred from homology"/>
<comment type="PTM">
    <text evidence="3">The conversion to 3-oxoalanine (also known as C-formylglycine, FGly), of a serine or cysteine residue in prokaryotes and of a cysteine residue in eukaryotes, is critical for catalytic activity.</text>
</comment>
<dbReference type="Proteomes" id="UP001055105">
    <property type="component" value="Unassembled WGS sequence"/>
</dbReference>
<dbReference type="SUPFAM" id="SSF53649">
    <property type="entry name" value="Alkaline phosphatase-like"/>
    <property type="match status" value="1"/>
</dbReference>
<dbReference type="PANTHER" id="PTHR42693:SF53">
    <property type="entry name" value="ENDO-4-O-SULFATASE"/>
    <property type="match status" value="1"/>
</dbReference>
<dbReference type="Gene3D" id="1.25.10.10">
    <property type="entry name" value="Leucine-rich Repeat Variant"/>
    <property type="match status" value="1"/>
</dbReference>
<feature type="modified residue" description="3-oxoalanine (Ser)" evidence="3">
    <location>
        <position position="76"/>
    </location>
</feature>
<dbReference type="Pfam" id="PF00884">
    <property type="entry name" value="Sulfatase"/>
    <property type="match status" value="1"/>
</dbReference>
<dbReference type="PANTHER" id="PTHR42693">
    <property type="entry name" value="ARYLSULFATASE FAMILY MEMBER"/>
    <property type="match status" value="1"/>
</dbReference>
<dbReference type="InterPro" id="IPR017850">
    <property type="entry name" value="Alkaline_phosphatase_core_sf"/>
</dbReference>
<dbReference type="EMBL" id="BQOL01000002">
    <property type="protein sequence ID" value="GKI20006.1"/>
    <property type="molecule type" value="Genomic_DNA"/>
</dbReference>
<dbReference type="SUPFAM" id="SSF48371">
    <property type="entry name" value="ARM repeat"/>
    <property type="match status" value="1"/>
</dbReference>
<gene>
    <name evidence="5" type="ORF">CE91St16_29140</name>
</gene>
<reference evidence="5" key="1">
    <citation type="submission" date="2022-01" db="EMBL/GenBank/DDBJ databases">
        <title>Novel bile acid biosynthetic pathways are enriched in the microbiome of centenarians.</title>
        <authorList>
            <person name="Sato Y."/>
            <person name="Atarashi K."/>
            <person name="Plichta R.D."/>
            <person name="Arai Y."/>
            <person name="Sasajima S."/>
            <person name="Kearney M.S."/>
            <person name="Suda W."/>
            <person name="Takeshita K."/>
            <person name="Sasaki T."/>
            <person name="Okamoto S."/>
            <person name="Skelly N.A."/>
            <person name="Okamura Y."/>
            <person name="Vlamakis H."/>
            <person name="Li Y."/>
            <person name="Tanoue T."/>
            <person name="Takei H."/>
            <person name="Nittono H."/>
            <person name="Narushima S."/>
            <person name="Irie J."/>
            <person name="Itoh H."/>
            <person name="Moriya K."/>
            <person name="Sugiura Y."/>
            <person name="Suematsu M."/>
            <person name="Moritoki N."/>
            <person name="Shibata S."/>
            <person name="Littman R.D."/>
            <person name="Fischbach A.M."/>
            <person name="Uwamino Y."/>
            <person name="Inoue T."/>
            <person name="Honda A."/>
            <person name="Hattori M."/>
            <person name="Murai T."/>
            <person name="Xavier J.R."/>
            <person name="Hirose N."/>
            <person name="Honda K."/>
        </authorList>
    </citation>
    <scope>NUCLEOTIDE SEQUENCE</scope>
    <source>
        <strain evidence="5">CE91-St16</strain>
    </source>
</reference>
<evidence type="ECO:0000256" key="3">
    <source>
        <dbReference type="PIRSR" id="PIRSR600917-52"/>
    </source>
</evidence>
<comment type="caution">
    <text evidence="5">The sequence shown here is derived from an EMBL/GenBank/DDBJ whole genome shotgun (WGS) entry which is preliminary data.</text>
</comment>
<dbReference type="InterPro" id="IPR016024">
    <property type="entry name" value="ARM-type_fold"/>
</dbReference>
<evidence type="ECO:0000256" key="1">
    <source>
        <dbReference type="ARBA" id="ARBA00008779"/>
    </source>
</evidence>
<keyword evidence="2" id="KW-0378">Hydrolase</keyword>
<dbReference type="InterPro" id="IPR000917">
    <property type="entry name" value="Sulfatase_N"/>
</dbReference>